<sequence length="162" mass="18735">MRFNNLTSEELVNKLEKIKIFMFDLDGVLLKNSEDKENIYQQMTEFCNAQRIENRFSGIITAGDEDALTKKLDELENCFVLTSSLNKEKLMKEKLDQLELDFNNLFYMGDDILDLPLLQKAGISCAPSNARREVKRAVDIVLDENESYNILDTIMQLSRKNV</sequence>
<protein>
    <recommendedName>
        <fullName evidence="2">3-deoxy-D-manno-octulosonate 8-phosphate phosphatase</fullName>
    </recommendedName>
</protein>
<gene>
    <name evidence="1" type="ORF">MNBD_IGNAVI01-2463</name>
</gene>
<evidence type="ECO:0008006" key="2">
    <source>
        <dbReference type="Google" id="ProtNLM"/>
    </source>
</evidence>
<organism evidence="1">
    <name type="scientific">hydrothermal vent metagenome</name>
    <dbReference type="NCBI Taxonomy" id="652676"/>
    <lineage>
        <taxon>unclassified sequences</taxon>
        <taxon>metagenomes</taxon>
        <taxon>ecological metagenomes</taxon>
    </lineage>
</organism>
<evidence type="ECO:0000313" key="1">
    <source>
        <dbReference type="EMBL" id="VAX27549.1"/>
    </source>
</evidence>
<dbReference type="SUPFAM" id="SSF56784">
    <property type="entry name" value="HAD-like"/>
    <property type="match status" value="1"/>
</dbReference>
<accession>A0A3B1CBG6</accession>
<dbReference type="InterPro" id="IPR036412">
    <property type="entry name" value="HAD-like_sf"/>
</dbReference>
<dbReference type="AlphaFoldDB" id="A0A3B1CBG6"/>
<proteinExistence type="predicted"/>
<dbReference type="EMBL" id="UOGD01000387">
    <property type="protein sequence ID" value="VAX27549.1"/>
    <property type="molecule type" value="Genomic_DNA"/>
</dbReference>
<dbReference type="InterPro" id="IPR023214">
    <property type="entry name" value="HAD_sf"/>
</dbReference>
<reference evidence="1" key="1">
    <citation type="submission" date="2018-06" db="EMBL/GenBank/DDBJ databases">
        <authorList>
            <person name="Zhirakovskaya E."/>
        </authorList>
    </citation>
    <scope>NUCLEOTIDE SEQUENCE</scope>
</reference>
<name>A0A3B1CBG6_9ZZZZ</name>
<dbReference type="Pfam" id="PF08282">
    <property type="entry name" value="Hydrolase_3"/>
    <property type="match status" value="1"/>
</dbReference>
<dbReference type="Gene3D" id="3.40.50.1000">
    <property type="entry name" value="HAD superfamily/HAD-like"/>
    <property type="match status" value="1"/>
</dbReference>